<dbReference type="RefSeq" id="WP_102735818.1">
    <property type="nucleotide sequence ID" value="NZ_CP027007.1"/>
</dbReference>
<evidence type="ECO:0000259" key="1">
    <source>
        <dbReference type="Pfam" id="PF00535"/>
    </source>
</evidence>
<dbReference type="GO" id="GO:0016758">
    <property type="term" value="F:hexosyltransferase activity"/>
    <property type="evidence" value="ECO:0007669"/>
    <property type="project" value="UniProtKB-ARBA"/>
</dbReference>
<gene>
    <name evidence="2" type="ORF">CXU09_08525</name>
</gene>
<comment type="caution">
    <text evidence="2">The sequence shown here is derived from an EMBL/GenBank/DDBJ whole genome shotgun (WGS) entry which is preliminary data.</text>
</comment>
<name>A0AAP8TB14_9BACT</name>
<reference evidence="2 3" key="1">
    <citation type="journal article" date="2017" name="BMC Genomics">
        <title>Genome sequencing of 39 Akkermansia muciniphila isolates reveals its population structure, genomic and functional diverisity, and global distribution in mammalian gut microbiotas.</title>
        <authorList>
            <person name="Guo X."/>
            <person name="Li S."/>
            <person name="Zhang J."/>
            <person name="Wu F."/>
            <person name="Li X."/>
            <person name="Wu D."/>
            <person name="Zhang M."/>
            <person name="Ou Z."/>
            <person name="Jie Z."/>
            <person name="Yan Q."/>
            <person name="Li P."/>
            <person name="Yi J."/>
            <person name="Peng Y."/>
        </authorList>
    </citation>
    <scope>NUCLEOTIDE SEQUENCE [LARGE SCALE GENOMIC DNA]</scope>
    <source>
        <strain evidence="2 3">GP43</strain>
    </source>
</reference>
<dbReference type="InterPro" id="IPR029044">
    <property type="entry name" value="Nucleotide-diphossugar_trans"/>
</dbReference>
<dbReference type="Proteomes" id="UP000235914">
    <property type="component" value="Unassembled WGS sequence"/>
</dbReference>
<organism evidence="2 3">
    <name type="scientific">Akkermansia muciniphila</name>
    <dbReference type="NCBI Taxonomy" id="239935"/>
    <lineage>
        <taxon>Bacteria</taxon>
        <taxon>Pseudomonadati</taxon>
        <taxon>Verrucomicrobiota</taxon>
        <taxon>Verrucomicrobiia</taxon>
        <taxon>Verrucomicrobiales</taxon>
        <taxon>Akkermansiaceae</taxon>
        <taxon>Akkermansia</taxon>
    </lineage>
</organism>
<dbReference type="PANTHER" id="PTHR22916">
    <property type="entry name" value="GLYCOSYLTRANSFERASE"/>
    <property type="match status" value="1"/>
</dbReference>
<dbReference type="SUPFAM" id="SSF53448">
    <property type="entry name" value="Nucleotide-diphospho-sugar transferases"/>
    <property type="match status" value="1"/>
</dbReference>
<dbReference type="Gene3D" id="3.90.550.10">
    <property type="entry name" value="Spore Coat Polysaccharide Biosynthesis Protein SpsA, Chain A"/>
    <property type="match status" value="1"/>
</dbReference>
<feature type="domain" description="Glycosyltransferase 2-like" evidence="1">
    <location>
        <begin position="3"/>
        <end position="174"/>
    </location>
</feature>
<proteinExistence type="predicted"/>
<sequence>MISAILLCYNQKRFIKEQFRAILKQDYPGEWEIIISDDFSQDGSFECLEEMVEKEGEGRRIILHRNESNRGIAGNLQCAVHLSRGEWIIKFDGDDIAREDRISSLASLAEKYPGHLVYCHSYNEIDEDGQPAYGRMLPDSDSVVVKPYRECIFDISHVYSCFGGNAMYHRSLFSDFEYLPSGPGIADDTMLSMRAYLKKSGMVASGKRCSYYRRHNSNICNFKSGNPRTILIKRSEFLITTWIMIMKEVYGKHKSGEITYQAADRLMSLIQAEQRRLLLFPYASFDNSLLTKLKWFWNILQCRPRLWLVSIPRLLPFCLLQRYLNIKDRIKSLPFFH</sequence>
<dbReference type="Pfam" id="PF00535">
    <property type="entry name" value="Glycos_transf_2"/>
    <property type="match status" value="1"/>
</dbReference>
<protein>
    <recommendedName>
        <fullName evidence="1">Glycosyltransferase 2-like domain-containing protein</fullName>
    </recommendedName>
</protein>
<dbReference type="PANTHER" id="PTHR22916:SF3">
    <property type="entry name" value="UDP-GLCNAC:BETAGAL BETA-1,3-N-ACETYLGLUCOSAMINYLTRANSFERASE-LIKE PROTEIN 1"/>
    <property type="match status" value="1"/>
</dbReference>
<evidence type="ECO:0000313" key="3">
    <source>
        <dbReference type="Proteomes" id="UP000235914"/>
    </source>
</evidence>
<evidence type="ECO:0000313" key="2">
    <source>
        <dbReference type="EMBL" id="PNC56106.1"/>
    </source>
</evidence>
<accession>A0AAP8TB14</accession>
<dbReference type="AlphaFoldDB" id="A0AAP8TB14"/>
<dbReference type="EMBL" id="PJKN01000004">
    <property type="protein sequence ID" value="PNC56106.1"/>
    <property type="molecule type" value="Genomic_DNA"/>
</dbReference>
<dbReference type="InterPro" id="IPR001173">
    <property type="entry name" value="Glyco_trans_2-like"/>
</dbReference>